<dbReference type="Proteomes" id="UP000466966">
    <property type="component" value="Unassembled WGS sequence"/>
</dbReference>
<comment type="similarity">
    <text evidence="9 11">Belongs to the TonB-dependent receptor family.</text>
</comment>
<sequence>MRRFQLKLSASLLAIAMPFAPAFAQQADQPDSAAADAEGNEGNAIIVTGSRIRSGTFNAPTPVTAVSADQLSMAAPGNMADALKQIPSVVPGGGTTAGGGTRAGGQNFLNLRGLGNSRTLVLLDNRRFVPTGPDLLADINLIPQGLVERVDVVTGGASAAYGSDAVAGVANFILNRRLTGLRVNATTGISQRGDNEEIRLSVNGGFSGLDGRLHVIAGGEYFENAGVRGDERQFRRTAGNQVLDPARPGFLTRIDDYRTAYTTGGLVVVGTGGTTANRNLVFGTQFGDGGNPLPYDYGTVSTTLRNATGTQNGGDGFRTSTGQEIVRPLNRTSAFTHIDLEVAAGLTLYTEGLYARTNSEFANSPTTRTFNISRNNPYLAQVAPALVTQLNALGLTGISMNRLTLERGPTLTTNENETIRGVVGAEGEIGNWSWDLSYQYGRNDTHSPTATNLITTNFTRALNAVVATAGNPGGIAAGTITCADLVNADATVRANAAGCSPFNPFGAGSPSSASLDYVFGTSVFDTRTTQQVVDASVSGSLFDLPAGPVEVAVGGEWRKVSAVTTADATSIAGGYRLINQQPFAGSVTVKEAFGEVQIPVFDGSAIGSFDVNLAARVTDYSTSGEVTTWKAGAVWQPVDELRIRGTYSRDIRAPNLEELFATGRQNNITIQDAFTNSTYLSVPNRTLGNAALTPEKAKTFVVGFVYQPNWLDNFSLAVDYFDIRITDAIANVGGQNAVEQCNLSNQTSPICAFVERNAANAVIGTRTSPFNLTSQETNGIDIETQYRTQLGESTDLTLRGFATYTGKNLTDNPFNAVNNDAVGDLAQSVQPRWRGTLSANLDNDGWGAFIQARYIHSFTWDRLRTLGVDTDFNHVPAQVYLDGQVSVKIEDWGGEQEVFLNVSNLLDKGWVYAPIRGGATPLPTNPNLYDQVGRMFRIGLRARF</sequence>
<dbReference type="RefSeq" id="WP_160771011.1">
    <property type="nucleotide sequence ID" value="NZ_WTYV01000002.1"/>
</dbReference>
<dbReference type="Pfam" id="PF00593">
    <property type="entry name" value="TonB_dep_Rec_b-barrel"/>
    <property type="match status" value="1"/>
</dbReference>
<evidence type="ECO:0000313" key="16">
    <source>
        <dbReference type="Proteomes" id="UP000466966"/>
    </source>
</evidence>
<dbReference type="Pfam" id="PF07715">
    <property type="entry name" value="Plug"/>
    <property type="match status" value="1"/>
</dbReference>
<comment type="subcellular location">
    <subcellularLocation>
        <location evidence="1 9">Cell outer membrane</location>
        <topology evidence="1 9">Multi-pass membrane protein</topology>
    </subcellularLocation>
</comment>
<dbReference type="PROSITE" id="PS01156">
    <property type="entry name" value="TONB_DEPENDENT_REC_2"/>
    <property type="match status" value="1"/>
</dbReference>
<evidence type="ECO:0000256" key="10">
    <source>
        <dbReference type="PROSITE-ProRule" id="PRU10144"/>
    </source>
</evidence>
<keyword evidence="3 9" id="KW-1134">Transmembrane beta strand</keyword>
<keyword evidence="8 9" id="KW-0998">Cell outer membrane</keyword>
<feature type="chain" id="PRO_5032474337" evidence="12">
    <location>
        <begin position="25"/>
        <end position="944"/>
    </location>
</feature>
<keyword evidence="6 11" id="KW-0798">TonB box</keyword>
<evidence type="ECO:0000259" key="14">
    <source>
        <dbReference type="Pfam" id="PF07715"/>
    </source>
</evidence>
<gene>
    <name evidence="15" type="ORF">GRI99_05315</name>
</gene>
<dbReference type="AlphaFoldDB" id="A0A844YY97"/>
<proteinExistence type="inferred from homology"/>
<dbReference type="PANTHER" id="PTHR47234:SF3">
    <property type="entry name" value="SECRETIN_TONB SHORT N-TERMINAL DOMAIN-CONTAINING PROTEIN"/>
    <property type="match status" value="1"/>
</dbReference>
<evidence type="ECO:0000256" key="12">
    <source>
        <dbReference type="SAM" id="SignalP"/>
    </source>
</evidence>
<keyword evidence="5 12" id="KW-0732">Signal</keyword>
<evidence type="ECO:0000313" key="15">
    <source>
        <dbReference type="EMBL" id="MXO71057.1"/>
    </source>
</evidence>
<evidence type="ECO:0000256" key="4">
    <source>
        <dbReference type="ARBA" id="ARBA00022692"/>
    </source>
</evidence>
<keyword evidence="2 9" id="KW-0813">Transport</keyword>
<organism evidence="15 16">
    <name type="scientific">Alteraurantiacibacter buctensis</name>
    <dbReference type="NCBI Taxonomy" id="1503981"/>
    <lineage>
        <taxon>Bacteria</taxon>
        <taxon>Pseudomonadati</taxon>
        <taxon>Pseudomonadota</taxon>
        <taxon>Alphaproteobacteria</taxon>
        <taxon>Sphingomonadales</taxon>
        <taxon>Erythrobacteraceae</taxon>
        <taxon>Alteraurantiacibacter</taxon>
    </lineage>
</organism>
<dbReference type="Gene3D" id="2.170.130.10">
    <property type="entry name" value="TonB-dependent receptor, plug domain"/>
    <property type="match status" value="1"/>
</dbReference>
<dbReference type="InterPro" id="IPR010917">
    <property type="entry name" value="TonB_rcpt_CS"/>
</dbReference>
<feature type="short sequence motif" description="TonB C-terminal box" evidence="10">
    <location>
        <begin position="927"/>
        <end position="944"/>
    </location>
</feature>
<evidence type="ECO:0000256" key="9">
    <source>
        <dbReference type="PROSITE-ProRule" id="PRU01360"/>
    </source>
</evidence>
<dbReference type="EMBL" id="WTYV01000002">
    <property type="protein sequence ID" value="MXO71057.1"/>
    <property type="molecule type" value="Genomic_DNA"/>
</dbReference>
<feature type="domain" description="TonB-dependent receptor-like beta-barrel" evidence="13">
    <location>
        <begin position="378"/>
        <end position="905"/>
    </location>
</feature>
<protein>
    <submittedName>
        <fullName evidence="15">TonB-dependent receptor</fullName>
    </submittedName>
</protein>
<evidence type="ECO:0000256" key="3">
    <source>
        <dbReference type="ARBA" id="ARBA00022452"/>
    </source>
</evidence>
<evidence type="ECO:0000256" key="8">
    <source>
        <dbReference type="ARBA" id="ARBA00023237"/>
    </source>
</evidence>
<accession>A0A844YY97</accession>
<evidence type="ECO:0000256" key="7">
    <source>
        <dbReference type="ARBA" id="ARBA00023136"/>
    </source>
</evidence>
<dbReference type="InterPro" id="IPR012910">
    <property type="entry name" value="Plug_dom"/>
</dbReference>
<keyword evidence="16" id="KW-1185">Reference proteome</keyword>
<feature type="signal peptide" evidence="12">
    <location>
        <begin position="1"/>
        <end position="24"/>
    </location>
</feature>
<dbReference type="InterPro" id="IPR000531">
    <property type="entry name" value="Beta-barrel_TonB"/>
</dbReference>
<evidence type="ECO:0000256" key="5">
    <source>
        <dbReference type="ARBA" id="ARBA00022729"/>
    </source>
</evidence>
<dbReference type="SUPFAM" id="SSF56935">
    <property type="entry name" value="Porins"/>
    <property type="match status" value="1"/>
</dbReference>
<dbReference type="PANTHER" id="PTHR47234">
    <property type="match status" value="1"/>
</dbReference>
<dbReference type="OrthoDB" id="7614575at2"/>
<reference evidence="15 16" key="1">
    <citation type="submission" date="2019-12" db="EMBL/GenBank/DDBJ databases">
        <title>Genomic-based taxomic classification of the family Erythrobacteraceae.</title>
        <authorList>
            <person name="Xu L."/>
        </authorList>
    </citation>
    <scope>NUCLEOTIDE SEQUENCE [LARGE SCALE GENOMIC DNA]</scope>
    <source>
        <strain evidence="15 16">M0322</strain>
    </source>
</reference>
<dbReference type="InterPro" id="IPR037066">
    <property type="entry name" value="Plug_dom_sf"/>
</dbReference>
<dbReference type="InterPro" id="IPR036942">
    <property type="entry name" value="Beta-barrel_TonB_sf"/>
</dbReference>
<evidence type="ECO:0000256" key="1">
    <source>
        <dbReference type="ARBA" id="ARBA00004571"/>
    </source>
</evidence>
<evidence type="ECO:0000256" key="2">
    <source>
        <dbReference type="ARBA" id="ARBA00022448"/>
    </source>
</evidence>
<evidence type="ECO:0000256" key="6">
    <source>
        <dbReference type="ARBA" id="ARBA00023077"/>
    </source>
</evidence>
<keyword evidence="7 9" id="KW-0472">Membrane</keyword>
<evidence type="ECO:0000256" key="11">
    <source>
        <dbReference type="RuleBase" id="RU003357"/>
    </source>
</evidence>
<dbReference type="GO" id="GO:0009279">
    <property type="term" value="C:cell outer membrane"/>
    <property type="evidence" value="ECO:0007669"/>
    <property type="project" value="UniProtKB-SubCell"/>
</dbReference>
<keyword evidence="15" id="KW-0675">Receptor</keyword>
<dbReference type="PROSITE" id="PS52016">
    <property type="entry name" value="TONB_DEPENDENT_REC_3"/>
    <property type="match status" value="1"/>
</dbReference>
<comment type="caution">
    <text evidence="15">The sequence shown here is derived from an EMBL/GenBank/DDBJ whole genome shotgun (WGS) entry which is preliminary data.</text>
</comment>
<feature type="domain" description="TonB-dependent receptor plug" evidence="14">
    <location>
        <begin position="58"/>
        <end position="169"/>
    </location>
</feature>
<name>A0A844YY97_9SPHN</name>
<dbReference type="InterPro" id="IPR039426">
    <property type="entry name" value="TonB-dep_rcpt-like"/>
</dbReference>
<evidence type="ECO:0000259" key="13">
    <source>
        <dbReference type="Pfam" id="PF00593"/>
    </source>
</evidence>
<dbReference type="Gene3D" id="2.40.170.20">
    <property type="entry name" value="TonB-dependent receptor, beta-barrel domain"/>
    <property type="match status" value="1"/>
</dbReference>
<keyword evidence="4 9" id="KW-0812">Transmembrane</keyword>